<protein>
    <submittedName>
        <fullName evidence="2">Uncharacterized protein</fullName>
    </submittedName>
</protein>
<proteinExistence type="predicted"/>
<feature type="region of interest" description="Disordered" evidence="1">
    <location>
        <begin position="22"/>
        <end position="53"/>
    </location>
</feature>
<dbReference type="EMBL" id="GBRH01244034">
    <property type="protein sequence ID" value="JAD53861.1"/>
    <property type="molecule type" value="Transcribed_RNA"/>
</dbReference>
<dbReference type="AlphaFoldDB" id="A0A0A9ART8"/>
<name>A0A0A9ART8_ARUDO</name>
<reference evidence="2" key="1">
    <citation type="submission" date="2014-09" db="EMBL/GenBank/DDBJ databases">
        <authorList>
            <person name="Magalhaes I.L.F."/>
            <person name="Oliveira U."/>
            <person name="Santos F.R."/>
            <person name="Vidigal T.H.D.A."/>
            <person name="Brescovit A.D."/>
            <person name="Santos A.J."/>
        </authorList>
    </citation>
    <scope>NUCLEOTIDE SEQUENCE</scope>
    <source>
        <tissue evidence="2">Shoot tissue taken approximately 20 cm above the soil surface</tissue>
    </source>
</reference>
<accession>A0A0A9ART8</accession>
<reference evidence="2" key="2">
    <citation type="journal article" date="2015" name="Data Brief">
        <title>Shoot transcriptome of the giant reed, Arundo donax.</title>
        <authorList>
            <person name="Barrero R.A."/>
            <person name="Guerrero F.D."/>
            <person name="Moolhuijzen P."/>
            <person name="Goolsby J.A."/>
            <person name="Tidwell J."/>
            <person name="Bellgard S.E."/>
            <person name="Bellgard M.I."/>
        </authorList>
    </citation>
    <scope>NUCLEOTIDE SEQUENCE</scope>
    <source>
        <tissue evidence="2">Shoot tissue taken approximately 20 cm above the soil surface</tissue>
    </source>
</reference>
<evidence type="ECO:0000313" key="2">
    <source>
        <dbReference type="EMBL" id="JAD53861.1"/>
    </source>
</evidence>
<feature type="compositionally biased region" description="Polar residues" evidence="1">
    <location>
        <begin position="27"/>
        <end position="46"/>
    </location>
</feature>
<evidence type="ECO:0000256" key="1">
    <source>
        <dbReference type="SAM" id="MobiDB-lite"/>
    </source>
</evidence>
<organism evidence="2">
    <name type="scientific">Arundo donax</name>
    <name type="common">Giant reed</name>
    <name type="synonym">Donax arundinaceus</name>
    <dbReference type="NCBI Taxonomy" id="35708"/>
    <lineage>
        <taxon>Eukaryota</taxon>
        <taxon>Viridiplantae</taxon>
        <taxon>Streptophyta</taxon>
        <taxon>Embryophyta</taxon>
        <taxon>Tracheophyta</taxon>
        <taxon>Spermatophyta</taxon>
        <taxon>Magnoliopsida</taxon>
        <taxon>Liliopsida</taxon>
        <taxon>Poales</taxon>
        <taxon>Poaceae</taxon>
        <taxon>PACMAD clade</taxon>
        <taxon>Arundinoideae</taxon>
        <taxon>Arundineae</taxon>
        <taxon>Arundo</taxon>
    </lineage>
</organism>
<sequence>MHEAVVCMQVQGLIKPYLTNHGARTRGGTSVAPSWPSSREQVSAGSLSPLCCQ</sequence>